<proteinExistence type="predicted"/>
<evidence type="ECO:0000313" key="1">
    <source>
        <dbReference type="EMBL" id="JAS58970.1"/>
    </source>
</evidence>
<gene>
    <name evidence="1" type="ORF">g.47085</name>
</gene>
<dbReference type="EMBL" id="GECZ01010799">
    <property type="protein sequence ID" value="JAS58970.1"/>
    <property type="molecule type" value="Transcribed_RNA"/>
</dbReference>
<organism evidence="1">
    <name type="scientific">Cuerna arida</name>
    <dbReference type="NCBI Taxonomy" id="1464854"/>
    <lineage>
        <taxon>Eukaryota</taxon>
        <taxon>Metazoa</taxon>
        <taxon>Ecdysozoa</taxon>
        <taxon>Arthropoda</taxon>
        <taxon>Hexapoda</taxon>
        <taxon>Insecta</taxon>
        <taxon>Pterygota</taxon>
        <taxon>Neoptera</taxon>
        <taxon>Paraneoptera</taxon>
        <taxon>Hemiptera</taxon>
        <taxon>Auchenorrhyncha</taxon>
        <taxon>Membracoidea</taxon>
        <taxon>Cicadellidae</taxon>
        <taxon>Cicadellinae</taxon>
        <taxon>Proconiini</taxon>
        <taxon>Cuerna</taxon>
    </lineage>
</organism>
<reference evidence="1" key="1">
    <citation type="submission" date="2015-11" db="EMBL/GenBank/DDBJ databases">
        <title>De novo transcriptome assembly of four potential Pierce s Disease insect vectors from Arizona vineyards.</title>
        <authorList>
            <person name="Tassone E.E."/>
        </authorList>
    </citation>
    <scope>NUCLEOTIDE SEQUENCE</scope>
</reference>
<feature type="non-terminal residue" evidence="1">
    <location>
        <position position="1"/>
    </location>
</feature>
<protein>
    <submittedName>
        <fullName evidence="1">Uncharacterized protein</fullName>
    </submittedName>
</protein>
<name>A0A1B6G961_9HEMI</name>
<accession>A0A1B6G961</accession>
<dbReference type="AlphaFoldDB" id="A0A1B6G961"/>
<sequence length="154" mass="18367">ILNHIIIADMFKYKNTLVALYLISCSLKTLCEFTAAVYLHNVDAIIVRQLENPLFEDAEDLKDNVEEYLRLLGDLLSCVRRHDPVGLRTAKQYWDKGTPRFFQEENNVDIFQKLTAEFDWPNKEARELLVLIDKVRFLWMSFETWYNEERKVYL</sequence>